<name>E3T657_9BACT</name>
<dbReference type="EMBL" id="GU260699">
    <property type="protein sequence ID" value="ADC35801.1"/>
    <property type="molecule type" value="Genomic_DNA"/>
</dbReference>
<evidence type="ECO:0000313" key="1">
    <source>
        <dbReference type="EMBL" id="ADC35801.1"/>
    </source>
</evidence>
<dbReference type="AlphaFoldDB" id="E3T657"/>
<organism evidence="1">
    <name type="scientific">uncultured bacterium 282</name>
    <dbReference type="NCBI Taxonomy" id="698388"/>
    <lineage>
        <taxon>Bacteria</taxon>
        <taxon>environmental samples</taxon>
    </lineage>
</organism>
<reference evidence="1" key="2">
    <citation type="journal article" date="2010" name="Appl. Environ. Microbiol.">
        <title>Comparative analysis of acidobacterial genomic fragments from terrestrial and aquatic metagenomic libraries, with emphasis on acidobacteria subdivision 6.</title>
        <authorList>
            <person name="Kielak A.M."/>
            <person name="van Veen J.A."/>
            <person name="Kowalchuk G.A."/>
        </authorList>
    </citation>
    <scope>NUCLEOTIDE SEQUENCE</scope>
</reference>
<sequence>MGRRDRRGFGDFKIAPLFVLLWSTMGLSQQVVQRGPFGKPVQVLDETQQWTTPLLVSSDHDVELYIPDVTNTDWLSRNYSDFQNRGTYTLSLFTLYKTAKACRANQISWGMGDAAHLNACNDIGYRVRQILVDPNQKSVQLLAAAMVGQNGQVDANSIKEPTTFRTWDQLDATTQMAILKANELVTRQMRIYDAKMQSIR</sequence>
<protein>
    <submittedName>
        <fullName evidence="1">Uncharacterized protein</fullName>
    </submittedName>
</protein>
<accession>E3T657</accession>
<reference evidence="1" key="1">
    <citation type="submission" date="2009-12" db="EMBL/GenBank/DDBJ databases">
        <authorList>
            <person name="Kielak A."/>
            <person name="van Veen J.A."/>
            <person name="Kowalchuk G.A."/>
        </authorList>
    </citation>
    <scope>NUCLEOTIDE SEQUENCE</scope>
</reference>
<proteinExistence type="predicted"/>